<dbReference type="PANTHER" id="PTHR31151">
    <property type="entry name" value="PROLINE-TRNA LIGASE (DUF1680)"/>
    <property type="match status" value="1"/>
</dbReference>
<dbReference type="GO" id="GO:0046556">
    <property type="term" value="F:alpha-L-arabinofuranosidase activity"/>
    <property type="evidence" value="ECO:0007669"/>
    <property type="project" value="InterPro"/>
</dbReference>
<evidence type="ECO:0000259" key="3">
    <source>
        <dbReference type="Pfam" id="PF20736"/>
    </source>
</evidence>
<evidence type="ECO:0000256" key="1">
    <source>
        <dbReference type="SAM" id="SignalP"/>
    </source>
</evidence>
<feature type="domain" description="Non-reducing end beta-L-arabinofuranosidase-like GH127 catalytic" evidence="2">
    <location>
        <begin position="118"/>
        <end position="500"/>
    </location>
</feature>
<evidence type="ECO:0000259" key="2">
    <source>
        <dbReference type="Pfam" id="PF07944"/>
    </source>
</evidence>
<comment type="caution">
    <text evidence="4">The sequence shown here is derived from an EMBL/GenBank/DDBJ whole genome shotgun (WGS) entry which is preliminary data.</text>
</comment>
<dbReference type="PANTHER" id="PTHR31151:SF0">
    <property type="entry name" value="PROLINE-TRNA LIGASE (DUF1680)"/>
    <property type="match status" value="1"/>
</dbReference>
<accession>A0AAV0JQU5</accession>
<dbReference type="InterPro" id="IPR012878">
    <property type="entry name" value="Beta-AFase-like_GH127_cat"/>
</dbReference>
<evidence type="ECO:0000313" key="4">
    <source>
        <dbReference type="EMBL" id="CAI0412340.1"/>
    </source>
</evidence>
<feature type="chain" id="PRO_5043628379" evidence="1">
    <location>
        <begin position="26"/>
        <end position="874"/>
    </location>
</feature>
<sequence>MVLGNAKARAFTLFFLFLFTSCSEGKECTNTPTQLSSHTFRYGLLSSDNDTWKSEMFAHYHDDDHLIPTDDSAWASLLPRKVLREEEEFNWAMEYRKMKKNVQSSSAGRFLKEVSLHNVRLDPSSLYGRAQQTNLEYLLMLDVDNLVWSFRKNAGFATPGTPYGGWEAADVELRGHFVGHYMSAAAMMYASTHNETLKEKMSAVVSALSKCQDKIGSGYLSAFPSEFFDRFEAVQPVWAPYYTIHKIMAGLFDQYMFANNAQALKMVTWMADYFYGRVQNVITKYTIERHFRSLNEETGGMNDILYKLYSVTGNPKHLLLAHLFDKPCFLGLLAIQADDISGFHANTHIPIVIGAQMRYELTGDTLYKEIGTYFMEIVNSSHSYATGGTSVGEFWSDPKRLAGTLQTENEESCTTYNMLKVSRHLFRWTKEVAYADYYERAITNGVLGIQRGTEPGVMIYMLPQGPGSSKGRSYHGWGTPFQSFWCCYGTGVESFSKLGDSIYFEEEGNAPGLYIIQYISSTFDWESGQIFLSQKVDPVVSWQPFLRVALTVSPKEGSGKSSTLNLRIPNWTNANGAEAALNAGSLPLPAPGNFLSVTRNWSSSDKLTLKLPMSLRTEAINDDRSEYASIMAILYGPYLLAGYSNGDWNLKLGSSLPESITPVPSTHNSHLLTLSQESGGSTFVVTNTNESSVTMEKLSNPGTDASVHSTFRLVSRNNNNSHKLSTSLEDLIGEQVMLEPFHLPGMVLMQQGKDEVMMVRNSVPSDGSSEFLVVSGLDGKEGSVSLESVSQKGCFVFSGLDYKPGAKVKLSCRTSSGAGGDDEFDEGASFSANRGLSQYHPISFVAKGENRGFILSPLLSFRDESYTVYFHFRS</sequence>
<dbReference type="EMBL" id="CAMGYJ010000005">
    <property type="protein sequence ID" value="CAI0412340.1"/>
    <property type="molecule type" value="Genomic_DNA"/>
</dbReference>
<dbReference type="PROSITE" id="PS51257">
    <property type="entry name" value="PROKAR_LIPOPROTEIN"/>
    <property type="match status" value="1"/>
</dbReference>
<proteinExistence type="predicted"/>
<dbReference type="Gene3D" id="2.80.10.50">
    <property type="match status" value="1"/>
</dbReference>
<name>A0AAV0JQU5_9ROSI</name>
<dbReference type="InterPro" id="IPR008928">
    <property type="entry name" value="6-hairpin_glycosidase_sf"/>
</dbReference>
<dbReference type="InterPro" id="IPR049046">
    <property type="entry name" value="Beta-AFase-like_GH127_middle"/>
</dbReference>
<feature type="domain" description="Non-reducing end beta-L-arabinofuranosidase-like GH127 middle" evidence="3">
    <location>
        <begin position="513"/>
        <end position="613"/>
    </location>
</feature>
<feature type="signal peptide" evidence="1">
    <location>
        <begin position="1"/>
        <end position="25"/>
    </location>
</feature>
<dbReference type="InterPro" id="IPR036195">
    <property type="entry name" value="AbfB_ABD_sf"/>
</dbReference>
<dbReference type="Pfam" id="PF07944">
    <property type="entry name" value="Beta-AFase-like_GH127_cat"/>
    <property type="match status" value="1"/>
</dbReference>
<dbReference type="Proteomes" id="UP001154282">
    <property type="component" value="Unassembled WGS sequence"/>
</dbReference>
<dbReference type="SUPFAM" id="SSF110221">
    <property type="entry name" value="AbfB domain"/>
    <property type="match status" value="1"/>
</dbReference>
<organism evidence="4 5">
    <name type="scientific">Linum tenue</name>
    <dbReference type="NCBI Taxonomy" id="586396"/>
    <lineage>
        <taxon>Eukaryota</taxon>
        <taxon>Viridiplantae</taxon>
        <taxon>Streptophyta</taxon>
        <taxon>Embryophyta</taxon>
        <taxon>Tracheophyta</taxon>
        <taxon>Spermatophyta</taxon>
        <taxon>Magnoliopsida</taxon>
        <taxon>eudicotyledons</taxon>
        <taxon>Gunneridae</taxon>
        <taxon>Pentapetalae</taxon>
        <taxon>rosids</taxon>
        <taxon>fabids</taxon>
        <taxon>Malpighiales</taxon>
        <taxon>Linaceae</taxon>
        <taxon>Linum</taxon>
    </lineage>
</organism>
<keyword evidence="5" id="KW-1185">Reference proteome</keyword>
<keyword evidence="1" id="KW-0732">Signal</keyword>
<dbReference type="Pfam" id="PF20736">
    <property type="entry name" value="Glyco_hydro127M"/>
    <property type="match status" value="1"/>
</dbReference>
<evidence type="ECO:0000313" key="5">
    <source>
        <dbReference type="Proteomes" id="UP001154282"/>
    </source>
</evidence>
<gene>
    <name evidence="4" type="ORF">LITE_LOCUS15507</name>
</gene>
<reference evidence="4" key="1">
    <citation type="submission" date="2022-08" db="EMBL/GenBank/DDBJ databases">
        <authorList>
            <person name="Gutierrez-Valencia J."/>
        </authorList>
    </citation>
    <scope>NUCLEOTIDE SEQUENCE</scope>
</reference>
<protein>
    <submittedName>
        <fullName evidence="4">Uncharacterized protein</fullName>
    </submittedName>
</protein>
<dbReference type="AlphaFoldDB" id="A0AAV0JQU5"/>
<dbReference type="SUPFAM" id="SSF48208">
    <property type="entry name" value="Six-hairpin glycosidases"/>
    <property type="match status" value="1"/>
</dbReference>
<dbReference type="GO" id="GO:0046373">
    <property type="term" value="P:L-arabinose metabolic process"/>
    <property type="evidence" value="ECO:0007669"/>
    <property type="project" value="InterPro"/>
</dbReference>